<accession>A0AAN6VAG6</accession>
<comment type="caution">
    <text evidence="2">The sequence shown here is derived from an EMBL/GenBank/DDBJ whole genome shotgun (WGS) entry which is preliminary data.</text>
</comment>
<feature type="compositionally biased region" description="Polar residues" evidence="1">
    <location>
        <begin position="262"/>
        <end position="274"/>
    </location>
</feature>
<reference evidence="2" key="2">
    <citation type="submission" date="2023-05" db="EMBL/GenBank/DDBJ databases">
        <authorList>
            <consortium name="Lawrence Berkeley National Laboratory"/>
            <person name="Steindorff A."/>
            <person name="Hensen N."/>
            <person name="Bonometti L."/>
            <person name="Westerberg I."/>
            <person name="Brannstrom I.O."/>
            <person name="Guillou S."/>
            <person name="Cros-Aarteil S."/>
            <person name="Calhoun S."/>
            <person name="Haridas S."/>
            <person name="Kuo A."/>
            <person name="Mondo S."/>
            <person name="Pangilinan J."/>
            <person name="Riley R."/>
            <person name="Labutti K."/>
            <person name="Andreopoulos B."/>
            <person name="Lipzen A."/>
            <person name="Chen C."/>
            <person name="Yanf M."/>
            <person name="Daum C."/>
            <person name="Ng V."/>
            <person name="Clum A."/>
            <person name="Ohm R."/>
            <person name="Martin F."/>
            <person name="Silar P."/>
            <person name="Natvig D."/>
            <person name="Lalanne C."/>
            <person name="Gautier V."/>
            <person name="Ament-Velasquez S.L."/>
            <person name="Kruys A."/>
            <person name="Hutchinson M.I."/>
            <person name="Powell A.J."/>
            <person name="Barry K."/>
            <person name="Miller A.N."/>
            <person name="Grigoriev I.V."/>
            <person name="Debuchy R."/>
            <person name="Gladieux P."/>
            <person name="Thoren M.H."/>
            <person name="Johannesson H."/>
        </authorList>
    </citation>
    <scope>NUCLEOTIDE SEQUENCE</scope>
    <source>
        <strain evidence="2">CBS 141.50</strain>
    </source>
</reference>
<feature type="region of interest" description="Disordered" evidence="1">
    <location>
        <begin position="205"/>
        <end position="231"/>
    </location>
</feature>
<evidence type="ECO:0000313" key="3">
    <source>
        <dbReference type="Proteomes" id="UP001302676"/>
    </source>
</evidence>
<feature type="region of interest" description="Disordered" evidence="1">
    <location>
        <begin position="262"/>
        <end position="281"/>
    </location>
</feature>
<organism evidence="2 3">
    <name type="scientific">Dichotomopilus funicola</name>
    <dbReference type="NCBI Taxonomy" id="1934379"/>
    <lineage>
        <taxon>Eukaryota</taxon>
        <taxon>Fungi</taxon>
        <taxon>Dikarya</taxon>
        <taxon>Ascomycota</taxon>
        <taxon>Pezizomycotina</taxon>
        <taxon>Sordariomycetes</taxon>
        <taxon>Sordariomycetidae</taxon>
        <taxon>Sordariales</taxon>
        <taxon>Chaetomiaceae</taxon>
        <taxon>Dichotomopilus</taxon>
    </lineage>
</organism>
<proteinExistence type="predicted"/>
<dbReference type="GeneID" id="87821918"/>
<keyword evidence="3" id="KW-1185">Reference proteome</keyword>
<gene>
    <name evidence="2" type="ORF">C8A04DRAFT_8968</name>
</gene>
<dbReference type="EMBL" id="MU853556">
    <property type="protein sequence ID" value="KAK4147469.1"/>
    <property type="molecule type" value="Genomic_DNA"/>
</dbReference>
<sequence>MATSRKAPVTRRPILRFDLDSVSIDGRPNAYKKPQLVIKPQLELAPRKPYTGSRPRAPIWRHFLMVHVRDKADELVKLDLDTFKPLPSNNTSSSSHSVICLSSRCILLFQYPGGRRDVSDLSSLTLTLQNAGDVETVVRELNTLGVQVEQEQPPDSQSILSHARFSAPESQPPTPDYGSYTPSLALNTNSQGRSSIYQENRTYGSLLQRPPSQPNGPSAHLPAGPRPWSPAFVPSRPATALGVPGVLGEGIYKVSKVGSRTSSRLGMRRNTQSVEQHEPKSYTVSRHFDKTLNRADTALTARGRHLRRGLSFTSDVEPTLSSAAPSGLRVPENEGWSMPRQIEQPRQPMNSISSTLGGMSFDTGRQSGLRRLRTIDGGLGSGLPPDFSSQEQHSLLSRVPERGTHGFSQPLPESDTFLFSSSPTLLGRPGRGELGLEELLLVSQIQHQGLCEASKIWADFMDMVGEELAPVETMEDFLGVLSKFEDEFGRHWDDIVVATTQRMGEIYGGSR</sequence>
<reference evidence="2" key="1">
    <citation type="journal article" date="2023" name="Mol. Phylogenet. Evol.">
        <title>Genome-scale phylogeny and comparative genomics of the fungal order Sordariales.</title>
        <authorList>
            <person name="Hensen N."/>
            <person name="Bonometti L."/>
            <person name="Westerberg I."/>
            <person name="Brannstrom I.O."/>
            <person name="Guillou S."/>
            <person name="Cros-Aarteil S."/>
            <person name="Calhoun S."/>
            <person name="Haridas S."/>
            <person name="Kuo A."/>
            <person name="Mondo S."/>
            <person name="Pangilinan J."/>
            <person name="Riley R."/>
            <person name="LaButti K."/>
            <person name="Andreopoulos B."/>
            <person name="Lipzen A."/>
            <person name="Chen C."/>
            <person name="Yan M."/>
            <person name="Daum C."/>
            <person name="Ng V."/>
            <person name="Clum A."/>
            <person name="Steindorff A."/>
            <person name="Ohm R.A."/>
            <person name="Martin F."/>
            <person name="Silar P."/>
            <person name="Natvig D.O."/>
            <person name="Lalanne C."/>
            <person name="Gautier V."/>
            <person name="Ament-Velasquez S.L."/>
            <person name="Kruys A."/>
            <person name="Hutchinson M.I."/>
            <person name="Powell A.J."/>
            <person name="Barry K."/>
            <person name="Miller A.N."/>
            <person name="Grigoriev I.V."/>
            <person name="Debuchy R."/>
            <person name="Gladieux P."/>
            <person name="Hiltunen Thoren M."/>
            <person name="Johannesson H."/>
        </authorList>
    </citation>
    <scope>NUCLEOTIDE SEQUENCE</scope>
    <source>
        <strain evidence="2">CBS 141.50</strain>
    </source>
</reference>
<dbReference type="Proteomes" id="UP001302676">
    <property type="component" value="Unassembled WGS sequence"/>
</dbReference>
<protein>
    <submittedName>
        <fullName evidence="2">Uncharacterized protein</fullName>
    </submittedName>
</protein>
<dbReference type="AlphaFoldDB" id="A0AAN6VAG6"/>
<evidence type="ECO:0000313" key="2">
    <source>
        <dbReference type="EMBL" id="KAK4147469.1"/>
    </source>
</evidence>
<dbReference type="RefSeq" id="XP_062640840.1">
    <property type="nucleotide sequence ID" value="XM_062785305.1"/>
</dbReference>
<feature type="region of interest" description="Disordered" evidence="1">
    <location>
        <begin position="164"/>
        <end position="185"/>
    </location>
</feature>
<evidence type="ECO:0000256" key="1">
    <source>
        <dbReference type="SAM" id="MobiDB-lite"/>
    </source>
</evidence>
<name>A0AAN6VAG6_9PEZI</name>